<dbReference type="InterPro" id="IPR006357">
    <property type="entry name" value="HAD-SF_hydro_IIA"/>
</dbReference>
<dbReference type="SUPFAM" id="SSF56784">
    <property type="entry name" value="HAD-like"/>
    <property type="match status" value="1"/>
</dbReference>
<dbReference type="InterPro" id="IPR023214">
    <property type="entry name" value="HAD_sf"/>
</dbReference>
<dbReference type="Gene3D" id="3.40.50.1000">
    <property type="entry name" value="HAD superfamily/HAD-like"/>
    <property type="match status" value="1"/>
</dbReference>
<evidence type="ECO:0000313" key="9">
    <source>
        <dbReference type="Proteomes" id="UP000181917"/>
    </source>
</evidence>
<keyword evidence="3" id="KW-0963">Cytoplasm</keyword>
<dbReference type="Proteomes" id="UP000181917">
    <property type="component" value="Unassembled WGS sequence"/>
</dbReference>
<dbReference type="AlphaFoldDB" id="A0A1H1E8D1"/>
<keyword evidence="5" id="KW-0378">Hydrolase</keyword>
<dbReference type="GO" id="GO:0005737">
    <property type="term" value="C:cytoplasm"/>
    <property type="evidence" value="ECO:0007669"/>
    <property type="project" value="UniProtKB-SubCell"/>
</dbReference>
<organism evidence="8 9">
    <name type="scientific">Crystallibacter crystallopoietes</name>
    <dbReference type="NCBI Taxonomy" id="37928"/>
    <lineage>
        <taxon>Bacteria</taxon>
        <taxon>Bacillati</taxon>
        <taxon>Actinomycetota</taxon>
        <taxon>Actinomycetes</taxon>
        <taxon>Micrococcales</taxon>
        <taxon>Micrococcaceae</taxon>
        <taxon>Crystallibacter</taxon>
    </lineage>
</organism>
<dbReference type="Pfam" id="PF13344">
    <property type="entry name" value="Hydrolase_6"/>
    <property type="match status" value="1"/>
</dbReference>
<evidence type="ECO:0000256" key="6">
    <source>
        <dbReference type="ARBA" id="ARBA00023277"/>
    </source>
</evidence>
<proteinExistence type="inferred from homology"/>
<dbReference type="GO" id="GO:0005975">
    <property type="term" value="P:carbohydrate metabolic process"/>
    <property type="evidence" value="ECO:0007669"/>
    <property type="project" value="InterPro"/>
</dbReference>
<evidence type="ECO:0000256" key="5">
    <source>
        <dbReference type="ARBA" id="ARBA00022801"/>
    </source>
</evidence>
<dbReference type="OrthoDB" id="9781367at2"/>
<dbReference type="RefSeq" id="WP_074700976.1">
    <property type="nucleotide sequence ID" value="NZ_CP018863.1"/>
</dbReference>
<comment type="subcellular location">
    <subcellularLocation>
        <location evidence="1">Cytoplasm</location>
    </subcellularLocation>
</comment>
<evidence type="ECO:0000256" key="7">
    <source>
        <dbReference type="ARBA" id="ARBA00031828"/>
    </source>
</evidence>
<dbReference type="NCBIfam" id="TIGR01662">
    <property type="entry name" value="HAD-SF-IIIA"/>
    <property type="match status" value="1"/>
</dbReference>
<dbReference type="GO" id="GO:0046872">
    <property type="term" value="F:metal ion binding"/>
    <property type="evidence" value="ECO:0007669"/>
    <property type="project" value="UniProtKB-KW"/>
</dbReference>
<reference evidence="8 9" key="1">
    <citation type="submission" date="2016-10" db="EMBL/GenBank/DDBJ databases">
        <authorList>
            <person name="de Groot N.N."/>
        </authorList>
    </citation>
    <scope>NUCLEOTIDE SEQUENCE [LARGE SCALE GENOMIC DNA]</scope>
    <source>
        <strain evidence="8 9">DSM 20117</strain>
    </source>
</reference>
<dbReference type="STRING" id="37928.SAMN04489742_2801"/>
<keyword evidence="6" id="KW-0119">Carbohydrate metabolism</keyword>
<keyword evidence="4" id="KW-0479">Metal-binding</keyword>
<dbReference type="EMBL" id="FNKH01000002">
    <property type="protein sequence ID" value="SDQ84709.1"/>
    <property type="molecule type" value="Genomic_DNA"/>
</dbReference>
<gene>
    <name evidence="8" type="ORF">SAMN04489742_2801</name>
</gene>
<evidence type="ECO:0000313" key="8">
    <source>
        <dbReference type="EMBL" id="SDQ84709.1"/>
    </source>
</evidence>
<dbReference type="PANTHER" id="PTHR42891">
    <property type="entry name" value="D-GLYCERO-BETA-D-MANNO-HEPTOSE-1,7-BISPHOSPHATE 7-PHOSPHATASE"/>
    <property type="match status" value="1"/>
</dbReference>
<evidence type="ECO:0000256" key="4">
    <source>
        <dbReference type="ARBA" id="ARBA00022723"/>
    </source>
</evidence>
<evidence type="ECO:0000256" key="2">
    <source>
        <dbReference type="ARBA" id="ARBA00005628"/>
    </source>
</evidence>
<accession>A0A1H1E8D1</accession>
<dbReference type="KEGG" id="acry:AC20117_03455"/>
<protein>
    <recommendedName>
        <fullName evidence="7">D,D-heptose 1,7-bisphosphate phosphatase</fullName>
    </recommendedName>
</protein>
<dbReference type="GO" id="GO:0016791">
    <property type="term" value="F:phosphatase activity"/>
    <property type="evidence" value="ECO:0007669"/>
    <property type="project" value="InterPro"/>
</dbReference>
<dbReference type="InterPro" id="IPR006543">
    <property type="entry name" value="Histidinol-phos"/>
</dbReference>
<comment type="similarity">
    <text evidence="2">Belongs to the GmhB family.</text>
</comment>
<dbReference type="PANTHER" id="PTHR42891:SF1">
    <property type="entry name" value="D-GLYCERO-BETA-D-MANNO-HEPTOSE-1,7-BISPHOSPHATE 7-PHOSPHATASE"/>
    <property type="match status" value="1"/>
</dbReference>
<evidence type="ECO:0000256" key="3">
    <source>
        <dbReference type="ARBA" id="ARBA00022490"/>
    </source>
</evidence>
<keyword evidence="9" id="KW-1185">Reference proteome</keyword>
<dbReference type="NCBIfam" id="TIGR01656">
    <property type="entry name" value="Histidinol-ppas"/>
    <property type="match status" value="1"/>
</dbReference>
<dbReference type="InterPro" id="IPR036412">
    <property type="entry name" value="HAD-like_sf"/>
</dbReference>
<name>A0A1H1E8D1_9MICC</name>
<dbReference type="Pfam" id="PF13242">
    <property type="entry name" value="Hydrolase_like"/>
    <property type="match status" value="1"/>
</dbReference>
<dbReference type="InterPro" id="IPR004446">
    <property type="entry name" value="Heptose_bisP_phosphatase"/>
</dbReference>
<sequence>MSRHVIDPPQAVLFDRDGTLVVDVPYNADPQLVRPMPGAAEALNAVRRAGLRCGVLTNQSGIARGLLQRPQVDAVNARVEELLGPFDLWEVCPHGPMDGCGCRKPAPGMILSACCRLGLQPSEVAFIGDIGADVEAAAAAGATGVLVPTPVTRAEEVGAAELVAPDLAAALELLLGTGWLPDRELSEAGRTRDADVVRGSL</sequence>
<dbReference type="InterPro" id="IPR006549">
    <property type="entry name" value="HAD-SF_hydro_IIIA"/>
</dbReference>
<evidence type="ECO:0000256" key="1">
    <source>
        <dbReference type="ARBA" id="ARBA00004496"/>
    </source>
</evidence>